<feature type="region of interest" description="Disordered" evidence="4">
    <location>
        <begin position="359"/>
        <end position="453"/>
    </location>
</feature>
<dbReference type="PRINTS" id="PR00452">
    <property type="entry name" value="SH3DOMAIN"/>
</dbReference>
<feature type="region of interest" description="Disordered" evidence="4">
    <location>
        <begin position="538"/>
        <end position="604"/>
    </location>
</feature>
<dbReference type="Proteomes" id="UP000053558">
    <property type="component" value="Unassembled WGS sequence"/>
</dbReference>
<feature type="compositionally biased region" description="Low complexity" evidence="4">
    <location>
        <begin position="578"/>
        <end position="592"/>
    </location>
</feature>
<gene>
    <name evidence="9" type="ORF">CONPUDRAFT_139675</name>
</gene>
<evidence type="ECO:0000256" key="2">
    <source>
        <dbReference type="ARBA" id="ARBA00022658"/>
    </source>
</evidence>
<feature type="domain" description="SAM" evidence="8">
    <location>
        <begin position="453"/>
        <end position="518"/>
    </location>
</feature>
<dbReference type="RefSeq" id="XP_007773509.1">
    <property type="nucleotide sequence ID" value="XM_007775319.1"/>
</dbReference>
<accession>A0A5M3MAL9</accession>
<feature type="domain" description="PH" evidence="6">
    <location>
        <begin position="913"/>
        <end position="1011"/>
    </location>
</feature>
<dbReference type="InterPro" id="IPR036872">
    <property type="entry name" value="CH_dom_sf"/>
</dbReference>
<dbReference type="PROSITE" id="PS50105">
    <property type="entry name" value="SAM_DOMAIN"/>
    <property type="match status" value="1"/>
</dbReference>
<feature type="region of interest" description="Disordered" evidence="4">
    <location>
        <begin position="1098"/>
        <end position="1146"/>
    </location>
</feature>
<dbReference type="Gene3D" id="1.10.418.10">
    <property type="entry name" value="Calponin-like domain"/>
    <property type="match status" value="1"/>
</dbReference>
<dbReference type="InterPro" id="IPR001849">
    <property type="entry name" value="PH_domain"/>
</dbReference>
<dbReference type="Pfam" id="PF07647">
    <property type="entry name" value="SAM_2"/>
    <property type="match status" value="1"/>
</dbReference>
<feature type="compositionally biased region" description="Polar residues" evidence="4">
    <location>
        <begin position="593"/>
        <end position="604"/>
    </location>
</feature>
<keyword evidence="1 3" id="KW-0728">SH3 domain</keyword>
<dbReference type="InterPro" id="IPR001452">
    <property type="entry name" value="SH3_domain"/>
</dbReference>
<dbReference type="SMART" id="SM00326">
    <property type="entry name" value="SH3"/>
    <property type="match status" value="1"/>
</dbReference>
<feature type="compositionally biased region" description="Polar residues" evidence="4">
    <location>
        <begin position="804"/>
        <end position="828"/>
    </location>
</feature>
<feature type="region of interest" description="Disordered" evidence="4">
    <location>
        <begin position="1035"/>
        <end position="1065"/>
    </location>
</feature>
<dbReference type="PROSITE" id="PS50003">
    <property type="entry name" value="PH_DOMAIN"/>
    <property type="match status" value="1"/>
</dbReference>
<evidence type="ECO:0000256" key="3">
    <source>
        <dbReference type="PROSITE-ProRule" id="PRU00192"/>
    </source>
</evidence>
<evidence type="ECO:0000259" key="8">
    <source>
        <dbReference type="PROSITE" id="PS50105"/>
    </source>
</evidence>
<feature type="compositionally biased region" description="Pro residues" evidence="4">
    <location>
        <begin position="306"/>
        <end position="334"/>
    </location>
</feature>
<dbReference type="InterPro" id="IPR001715">
    <property type="entry name" value="CH_dom"/>
</dbReference>
<feature type="compositionally biased region" description="Polar residues" evidence="4">
    <location>
        <begin position="1136"/>
        <end position="1146"/>
    </location>
</feature>
<dbReference type="PROSITE" id="PS50021">
    <property type="entry name" value="CH"/>
    <property type="match status" value="1"/>
</dbReference>
<evidence type="ECO:0000313" key="9">
    <source>
        <dbReference type="EMBL" id="EIW76259.1"/>
    </source>
</evidence>
<dbReference type="CDD" id="cd00174">
    <property type="entry name" value="SH3"/>
    <property type="match status" value="1"/>
</dbReference>
<dbReference type="EMBL" id="JH711586">
    <property type="protein sequence ID" value="EIW76259.1"/>
    <property type="molecule type" value="Genomic_DNA"/>
</dbReference>
<feature type="compositionally biased region" description="Low complexity" evidence="4">
    <location>
        <begin position="206"/>
        <end position="215"/>
    </location>
</feature>
<dbReference type="SMART" id="SM00454">
    <property type="entry name" value="SAM"/>
    <property type="match status" value="1"/>
</dbReference>
<dbReference type="CDD" id="cd09535">
    <property type="entry name" value="SAM_BOI-like_fungal"/>
    <property type="match status" value="1"/>
</dbReference>
<evidence type="ECO:0000259" key="6">
    <source>
        <dbReference type="PROSITE" id="PS50003"/>
    </source>
</evidence>
<feature type="region of interest" description="Disordered" evidence="4">
    <location>
        <begin position="144"/>
        <end position="268"/>
    </location>
</feature>
<feature type="compositionally biased region" description="Basic and acidic residues" evidence="4">
    <location>
        <begin position="687"/>
        <end position="714"/>
    </location>
</feature>
<dbReference type="InterPro" id="IPR013761">
    <property type="entry name" value="SAM/pointed_sf"/>
</dbReference>
<dbReference type="InterPro" id="IPR001660">
    <property type="entry name" value="SAM"/>
</dbReference>
<dbReference type="Pfam" id="PF00018">
    <property type="entry name" value="SH3_1"/>
    <property type="match status" value="1"/>
</dbReference>
<evidence type="ECO:0000313" key="10">
    <source>
        <dbReference type="Proteomes" id="UP000053558"/>
    </source>
</evidence>
<dbReference type="SUPFAM" id="SSF50044">
    <property type="entry name" value="SH3-domain"/>
    <property type="match status" value="1"/>
</dbReference>
<dbReference type="InterPro" id="IPR011993">
    <property type="entry name" value="PH-like_dom_sf"/>
</dbReference>
<dbReference type="PANTHER" id="PTHR45725:SF18">
    <property type="entry name" value="ORC1-LIKE AAA ATPASE DOMAIN-CONTAINING PROTEIN"/>
    <property type="match status" value="1"/>
</dbReference>
<dbReference type="GO" id="GO:0005085">
    <property type="term" value="F:guanyl-nucleotide exchange factor activity"/>
    <property type="evidence" value="ECO:0007669"/>
    <property type="project" value="UniProtKB-KW"/>
</dbReference>
<evidence type="ECO:0000259" key="7">
    <source>
        <dbReference type="PROSITE" id="PS50021"/>
    </source>
</evidence>
<dbReference type="Pfam" id="PF00169">
    <property type="entry name" value="PH"/>
    <property type="match status" value="1"/>
</dbReference>
<feature type="domain" description="Calponin-homology (CH)" evidence="7">
    <location>
        <begin position="1146"/>
        <end position="1254"/>
    </location>
</feature>
<dbReference type="SUPFAM" id="SSF47769">
    <property type="entry name" value="SAM/Pointed domain"/>
    <property type="match status" value="1"/>
</dbReference>
<dbReference type="SMART" id="SM00233">
    <property type="entry name" value="PH"/>
    <property type="match status" value="1"/>
</dbReference>
<feature type="region of interest" description="Disordered" evidence="4">
    <location>
        <begin position="289"/>
        <end position="338"/>
    </location>
</feature>
<comment type="caution">
    <text evidence="9">The sequence shown here is derived from an EMBL/GenBank/DDBJ whole genome shotgun (WGS) entry which is preliminary data.</text>
</comment>
<feature type="compositionally biased region" description="Polar residues" evidence="4">
    <location>
        <begin position="397"/>
        <end position="441"/>
    </location>
</feature>
<keyword evidence="2" id="KW-0344">Guanine-nucleotide releasing factor</keyword>
<dbReference type="Gene3D" id="2.30.29.30">
    <property type="entry name" value="Pleckstrin-homology domain (PH domain)/Phosphotyrosine-binding domain (PTB)"/>
    <property type="match status" value="1"/>
</dbReference>
<dbReference type="Gene3D" id="2.30.30.40">
    <property type="entry name" value="SH3 Domains"/>
    <property type="match status" value="1"/>
</dbReference>
<dbReference type="KEGG" id="cput:CONPUDRAFT_139675"/>
<name>A0A5M3MAL9_CONPW</name>
<evidence type="ECO:0000256" key="1">
    <source>
        <dbReference type="ARBA" id="ARBA00022443"/>
    </source>
</evidence>
<feature type="domain" description="SH3" evidence="5">
    <location>
        <begin position="1"/>
        <end position="63"/>
    </location>
</feature>
<feature type="compositionally biased region" description="Basic and acidic residues" evidence="4">
    <location>
        <begin position="829"/>
        <end position="845"/>
    </location>
</feature>
<feature type="compositionally biased region" description="Pro residues" evidence="4">
    <location>
        <begin position="77"/>
        <end position="88"/>
    </location>
</feature>
<feature type="region of interest" description="Disordered" evidence="4">
    <location>
        <begin position="629"/>
        <end position="897"/>
    </location>
</feature>
<dbReference type="InterPro" id="IPR051425">
    <property type="entry name" value="Formin_Homology"/>
</dbReference>
<protein>
    <submittedName>
        <fullName evidence="9">Uncharacterized protein</fullName>
    </submittedName>
</protein>
<dbReference type="SUPFAM" id="SSF47576">
    <property type="entry name" value="Calponin-homology domain, CH-domain"/>
    <property type="match status" value="1"/>
</dbReference>
<evidence type="ECO:0000256" key="4">
    <source>
        <dbReference type="SAM" id="MobiDB-lite"/>
    </source>
</evidence>
<proteinExistence type="predicted"/>
<dbReference type="PANTHER" id="PTHR45725">
    <property type="entry name" value="FORMIN HOMOLOGY 2 FAMILY MEMBER"/>
    <property type="match status" value="1"/>
</dbReference>
<feature type="compositionally biased region" description="Low complexity" evidence="4">
    <location>
        <begin position="359"/>
        <end position="371"/>
    </location>
</feature>
<feature type="compositionally biased region" description="Low complexity" evidence="4">
    <location>
        <begin position="538"/>
        <end position="551"/>
    </location>
</feature>
<feature type="compositionally biased region" description="Acidic residues" evidence="4">
    <location>
        <begin position="172"/>
        <end position="182"/>
    </location>
</feature>
<keyword evidence="10" id="KW-1185">Reference proteome</keyword>
<organism evidence="9 10">
    <name type="scientific">Coniophora puteana (strain RWD-64-598)</name>
    <name type="common">Brown rot fungus</name>
    <dbReference type="NCBI Taxonomy" id="741705"/>
    <lineage>
        <taxon>Eukaryota</taxon>
        <taxon>Fungi</taxon>
        <taxon>Dikarya</taxon>
        <taxon>Basidiomycota</taxon>
        <taxon>Agaricomycotina</taxon>
        <taxon>Agaricomycetes</taxon>
        <taxon>Agaricomycetidae</taxon>
        <taxon>Boletales</taxon>
        <taxon>Coniophorineae</taxon>
        <taxon>Coniophoraceae</taxon>
        <taxon>Coniophora</taxon>
    </lineage>
</organism>
<sequence length="1287" mass="138266">MPEYVYAMHDFVPEHEDEIAFRAGEPIEIIEKDDQYSDGWWQGRNLAGKVGLFPKDYTAPPPPPLPASVTSAQQAPVQPPPESTPAPPTTTNGLHTLREETEAGSMYHGSDAASRIGVALGDPVEEQRSQVGVMRATMTDVQKALEQLGQNRDRDTDGARSFSFASTRDGDTDPSDADDDTDHEGNSTWHRDHRSKLAENARLIVEQQQAQAAAEARSKAPPIEVEMSDESEAEEDEPFDHLSPIMQDRDHPHIPEEDEEEDERRSFSGLARLAGVSGSGESIAIAAPPADESQMPTVTAMQTTFPSPPPVITTPPVQDPPQPQEPSLPTPTSPIEPVRNAIAAPVPVAAAAAPAAIPLPLSPPEAAARVTPTPPAAAPVTPVANNNVLPSPSPSSLRTGTSPQQTSKHTSVASSTRNSESQPPATGTPATEVSTIVSADSGTRKARTPPSEWSVEDVVDWLKNKGFGQDICDKFIEQEITGDVLLELDINLLKAEVGIPALGKRMRIANAIAELRRPPSIVFPDDERSASGAQIISATPSSLSQPSSRPYSHSHHSSVQHSLNSPIYPTHMAAALAQQQQQQQQQQQGQQQSMSQPNSATFLSTDNESAYGRASSFSMSRPGGLGLGLVGVPGQLGPSPSESALQVGSTDEDRGAMSDGETATTAAKQRRRLFGRSMESTSSTNSKTKEKERDKDKDKDKEKERERDSSKDDAPSISPAPRPRKRQSLDDASISSRHRKKTSMDGNKGSERLSMFGHFSGSLGKGNRKPPPRVTSGLLEDGSPEKSSRSISRLVGGGGKKSSGRPTTSDGTSSRSNLLHSFTHPNQQSKERKEKTGSKSSEKDLLSVGGGGDRARPEVLRKRSGSPQSAGGPRSPGLAGNGNGNGASSVGGAANGGAGAVKPGRSILEQIGAPDHQGWLRKKGDSYNVWKTRYLVIKGTHLYVLRSNAKAETKIKGYINIVGYRVIADENIDPGRYGFRIVHDTDKTHFFSSEEQLVIREWMKSIMKATIGRDYSRPVVSSVNIPTIPLAVAQTMNPAPRPPSPSARAATQKALRRENPNQLSTRDARVLMGIGEGTPTPVDNVPSGRSRERVNSIFSQSEEAEPLTPMTAVTRKTSTRSNAPPRPSREMRRMSTTPSEQSSHTLSVNPGLIEWANAWLPQSLQVTDPSTQLYDGLALLRLAEAVVGKPSSPPVPDSAFPKGPNDDKLDGLFRLFDFLLDNDVKMGSVSINDVRSGKRDKVVQLLKALKVWEEKRREVLRSIGGGTVQAGPFMAAPVGMGVGAWRM</sequence>
<feature type="compositionally biased region" description="Low complexity" evidence="4">
    <location>
        <begin position="677"/>
        <end position="686"/>
    </location>
</feature>
<evidence type="ECO:0000259" key="5">
    <source>
        <dbReference type="PROSITE" id="PS50002"/>
    </source>
</evidence>
<feature type="region of interest" description="Disordered" evidence="4">
    <location>
        <begin position="55"/>
        <end position="93"/>
    </location>
</feature>
<dbReference type="InterPro" id="IPR036028">
    <property type="entry name" value="SH3-like_dom_sf"/>
</dbReference>
<reference evidence="10" key="1">
    <citation type="journal article" date="2012" name="Science">
        <title>The Paleozoic origin of enzymatic lignin decomposition reconstructed from 31 fungal genomes.</title>
        <authorList>
            <person name="Floudas D."/>
            <person name="Binder M."/>
            <person name="Riley R."/>
            <person name="Barry K."/>
            <person name="Blanchette R.A."/>
            <person name="Henrissat B."/>
            <person name="Martinez A.T."/>
            <person name="Otillar R."/>
            <person name="Spatafora J.W."/>
            <person name="Yadav J.S."/>
            <person name="Aerts A."/>
            <person name="Benoit I."/>
            <person name="Boyd A."/>
            <person name="Carlson A."/>
            <person name="Copeland A."/>
            <person name="Coutinho P.M."/>
            <person name="de Vries R.P."/>
            <person name="Ferreira P."/>
            <person name="Findley K."/>
            <person name="Foster B."/>
            <person name="Gaskell J."/>
            <person name="Glotzer D."/>
            <person name="Gorecki P."/>
            <person name="Heitman J."/>
            <person name="Hesse C."/>
            <person name="Hori C."/>
            <person name="Igarashi K."/>
            <person name="Jurgens J.A."/>
            <person name="Kallen N."/>
            <person name="Kersten P."/>
            <person name="Kohler A."/>
            <person name="Kuees U."/>
            <person name="Kumar T.K.A."/>
            <person name="Kuo A."/>
            <person name="LaButti K."/>
            <person name="Larrondo L.F."/>
            <person name="Lindquist E."/>
            <person name="Ling A."/>
            <person name="Lombard V."/>
            <person name="Lucas S."/>
            <person name="Lundell T."/>
            <person name="Martin R."/>
            <person name="McLaughlin D.J."/>
            <person name="Morgenstern I."/>
            <person name="Morin E."/>
            <person name="Murat C."/>
            <person name="Nagy L.G."/>
            <person name="Nolan M."/>
            <person name="Ohm R.A."/>
            <person name="Patyshakuliyeva A."/>
            <person name="Rokas A."/>
            <person name="Ruiz-Duenas F.J."/>
            <person name="Sabat G."/>
            <person name="Salamov A."/>
            <person name="Samejima M."/>
            <person name="Schmutz J."/>
            <person name="Slot J.C."/>
            <person name="St John F."/>
            <person name="Stenlid J."/>
            <person name="Sun H."/>
            <person name="Sun S."/>
            <person name="Syed K."/>
            <person name="Tsang A."/>
            <person name="Wiebenga A."/>
            <person name="Young D."/>
            <person name="Pisabarro A."/>
            <person name="Eastwood D.C."/>
            <person name="Martin F."/>
            <person name="Cullen D."/>
            <person name="Grigoriev I.V."/>
            <person name="Hibbett D.S."/>
        </authorList>
    </citation>
    <scope>NUCLEOTIDE SEQUENCE [LARGE SCALE GENOMIC DNA]</scope>
    <source>
        <strain evidence="10">RWD-64-598 SS2</strain>
    </source>
</reference>
<dbReference type="GeneID" id="19201384"/>
<dbReference type="OrthoDB" id="73680at2759"/>
<feature type="compositionally biased region" description="Low complexity" evidence="4">
    <location>
        <begin position="632"/>
        <end position="641"/>
    </location>
</feature>
<dbReference type="SUPFAM" id="SSF50729">
    <property type="entry name" value="PH domain-like"/>
    <property type="match status" value="1"/>
</dbReference>
<dbReference type="Gene3D" id="1.10.150.50">
    <property type="entry name" value="Transcription Factor, Ets-1"/>
    <property type="match status" value="1"/>
</dbReference>
<dbReference type="PROSITE" id="PS50002">
    <property type="entry name" value="SH3"/>
    <property type="match status" value="1"/>
</dbReference>
<feature type="compositionally biased region" description="Acidic residues" evidence="4">
    <location>
        <begin position="226"/>
        <end position="238"/>
    </location>
</feature>
<dbReference type="OMA" id="RAMIPPI"/>
<dbReference type="CDD" id="cd13316">
    <property type="entry name" value="PH_Boi"/>
    <property type="match status" value="1"/>
</dbReference>